<sequence>MIDFIDIQFKDLDDLRKMVDIAKGFGSQYCSFSISQSRIEIIGSDVSSLSSVFVSVSCEISRNVPLFVRSFSIPHSIQNTENTENTEAVCFKVNILNLAHAIALIYRPDMMVHMKLHEFGEKWILLFQYEDNAGLSSEKEIFVLPENFLRNEPKINSFNVYMELPNFYQVHCVGVAMKNFNERIKISANNQGELKLETGHAMFNMITCFDNCINHMGLVEVLEYDNSKFVTINVDSAHFVKFFSVVKEDFYVNFKIVDNYALLFEAESDYLKVKLILPAKL</sequence>
<dbReference type="OrthoDB" id="337750at2759"/>
<comment type="caution">
    <text evidence="1">The sequence shown here is derived from an EMBL/GenBank/DDBJ whole genome shotgun (WGS) entry which is preliminary data.</text>
</comment>
<dbReference type="Pfam" id="PF04005">
    <property type="entry name" value="Hus1"/>
    <property type="match status" value="1"/>
</dbReference>
<organism evidence="1 2">
    <name type="scientific">Gigaspora rosea</name>
    <dbReference type="NCBI Taxonomy" id="44941"/>
    <lineage>
        <taxon>Eukaryota</taxon>
        <taxon>Fungi</taxon>
        <taxon>Fungi incertae sedis</taxon>
        <taxon>Mucoromycota</taxon>
        <taxon>Glomeromycotina</taxon>
        <taxon>Glomeromycetes</taxon>
        <taxon>Diversisporales</taxon>
        <taxon>Gigasporaceae</taxon>
        <taxon>Gigaspora</taxon>
    </lineage>
</organism>
<dbReference type="GO" id="GO:0030896">
    <property type="term" value="C:checkpoint clamp complex"/>
    <property type="evidence" value="ECO:0007669"/>
    <property type="project" value="InterPro"/>
</dbReference>
<evidence type="ECO:0000313" key="1">
    <source>
        <dbReference type="EMBL" id="RIB08826.1"/>
    </source>
</evidence>
<reference evidence="1 2" key="1">
    <citation type="submission" date="2018-06" db="EMBL/GenBank/DDBJ databases">
        <title>Comparative genomics reveals the genomic features of Rhizophagus irregularis, R. cerebriforme, R. diaphanum and Gigaspora rosea, and their symbiotic lifestyle signature.</title>
        <authorList>
            <person name="Morin E."/>
            <person name="San Clemente H."/>
            <person name="Chen E.C.H."/>
            <person name="De La Providencia I."/>
            <person name="Hainaut M."/>
            <person name="Kuo A."/>
            <person name="Kohler A."/>
            <person name="Murat C."/>
            <person name="Tang N."/>
            <person name="Roy S."/>
            <person name="Loubradou J."/>
            <person name="Henrissat B."/>
            <person name="Grigoriev I.V."/>
            <person name="Corradi N."/>
            <person name="Roux C."/>
            <person name="Martin F.M."/>
        </authorList>
    </citation>
    <scope>NUCLEOTIDE SEQUENCE [LARGE SCALE GENOMIC DNA]</scope>
    <source>
        <strain evidence="1 2">DAOM 194757</strain>
    </source>
</reference>
<dbReference type="AlphaFoldDB" id="A0A397UNY1"/>
<name>A0A397UNY1_9GLOM</name>
<dbReference type="Proteomes" id="UP000266673">
    <property type="component" value="Unassembled WGS sequence"/>
</dbReference>
<dbReference type="Gene3D" id="3.70.10.10">
    <property type="match status" value="1"/>
</dbReference>
<dbReference type="EMBL" id="QKWP01001456">
    <property type="protein sequence ID" value="RIB08826.1"/>
    <property type="molecule type" value="Genomic_DNA"/>
</dbReference>
<accession>A0A397UNY1</accession>
<dbReference type="InterPro" id="IPR007150">
    <property type="entry name" value="HUS1/Mec3"/>
</dbReference>
<dbReference type="GO" id="GO:0000077">
    <property type="term" value="P:DNA damage checkpoint signaling"/>
    <property type="evidence" value="ECO:0007669"/>
    <property type="project" value="InterPro"/>
</dbReference>
<evidence type="ECO:0000313" key="2">
    <source>
        <dbReference type="Proteomes" id="UP000266673"/>
    </source>
</evidence>
<proteinExistence type="predicted"/>
<gene>
    <name evidence="1" type="ORF">C2G38_2251770</name>
</gene>
<keyword evidence="2" id="KW-1185">Reference proteome</keyword>
<evidence type="ECO:0008006" key="3">
    <source>
        <dbReference type="Google" id="ProtNLM"/>
    </source>
</evidence>
<protein>
    <recommendedName>
        <fullName evidence="3">Checkpoint protein</fullName>
    </recommendedName>
</protein>